<protein>
    <submittedName>
        <fullName evidence="2">Uncharacterized protein</fullName>
    </submittedName>
</protein>
<organism evidence="2">
    <name type="scientific">Anopheles darlingi</name>
    <name type="common">Mosquito</name>
    <dbReference type="NCBI Taxonomy" id="43151"/>
    <lineage>
        <taxon>Eukaryota</taxon>
        <taxon>Metazoa</taxon>
        <taxon>Ecdysozoa</taxon>
        <taxon>Arthropoda</taxon>
        <taxon>Hexapoda</taxon>
        <taxon>Insecta</taxon>
        <taxon>Pterygota</taxon>
        <taxon>Neoptera</taxon>
        <taxon>Endopterygota</taxon>
        <taxon>Diptera</taxon>
        <taxon>Nematocera</taxon>
        <taxon>Culicoidea</taxon>
        <taxon>Culicidae</taxon>
        <taxon>Anophelinae</taxon>
        <taxon>Anopheles</taxon>
    </lineage>
</organism>
<accession>A0A2M4D1L2</accession>
<keyword evidence="1" id="KW-0472">Membrane</keyword>
<dbReference type="AlphaFoldDB" id="A0A2M4D1L2"/>
<name>A0A2M4D1L2_ANODA</name>
<dbReference type="EMBL" id="GGFL01007285">
    <property type="protein sequence ID" value="MBW71463.1"/>
    <property type="molecule type" value="Transcribed_RNA"/>
</dbReference>
<reference evidence="2" key="1">
    <citation type="submission" date="2018-01" db="EMBL/GenBank/DDBJ databases">
        <title>An insight into the sialome of Amazonian anophelines.</title>
        <authorList>
            <person name="Ribeiro J.M."/>
            <person name="Scarpassa V."/>
            <person name="Calvo E."/>
        </authorList>
    </citation>
    <scope>NUCLEOTIDE SEQUENCE</scope>
</reference>
<keyword evidence="1" id="KW-1133">Transmembrane helix</keyword>
<proteinExistence type="predicted"/>
<keyword evidence="1" id="KW-0812">Transmembrane</keyword>
<sequence>MLRLFVCLFCSLCLRVFFLFFLFHLIIYFSVTFSVCTEYTHILPCAPFVSCCCSALRCQTAHTLTLSLSSSLSVCALCLNAVPNTPPNICHQKPFAQLSFLFLLNVRTANIKLNASTAYQLGPGACCAANPLCNHAVTVTAAATACFAAALIIMLSGTAPAQLQPR</sequence>
<evidence type="ECO:0000313" key="2">
    <source>
        <dbReference type="EMBL" id="MBW71463.1"/>
    </source>
</evidence>
<evidence type="ECO:0000256" key="1">
    <source>
        <dbReference type="SAM" id="Phobius"/>
    </source>
</evidence>
<feature type="transmembrane region" description="Helical" evidence="1">
    <location>
        <begin position="136"/>
        <end position="156"/>
    </location>
</feature>